<organism evidence="3 4">
    <name type="scientific">Saxibacter everestensis</name>
    <dbReference type="NCBI Taxonomy" id="2909229"/>
    <lineage>
        <taxon>Bacteria</taxon>
        <taxon>Bacillati</taxon>
        <taxon>Actinomycetota</taxon>
        <taxon>Actinomycetes</taxon>
        <taxon>Micrococcales</taxon>
        <taxon>Brevibacteriaceae</taxon>
        <taxon>Saxibacter</taxon>
    </lineage>
</organism>
<evidence type="ECO:0000313" key="3">
    <source>
        <dbReference type="EMBL" id="WGW11287.1"/>
    </source>
</evidence>
<evidence type="ECO:0000256" key="1">
    <source>
        <dbReference type="SAM" id="MobiDB-lite"/>
    </source>
</evidence>
<evidence type="ECO:0000259" key="2">
    <source>
        <dbReference type="Pfam" id="PF05899"/>
    </source>
</evidence>
<dbReference type="RefSeq" id="WP_349638072.1">
    <property type="nucleotide sequence ID" value="NZ_CP090958.1"/>
</dbReference>
<feature type="compositionally biased region" description="Low complexity" evidence="1">
    <location>
        <begin position="10"/>
        <end position="21"/>
    </location>
</feature>
<sequence>MSAAGGSDNAAVRAAGSGSAVLGTGGSGNAVLGNAFELRMQYGDVPPGQLPDATKDSGDGASDAGAAAVVGGRMRPQTAAQDLAEFEGLEVGVWEMTVGTMSDVEADEIFVVLSGRAVVEIVDGEGAGSANGSTGKGDAVSEGDTTRLAAGAGPAYAEGKQTLSLKPGDIVRLAAGTQTWWTVTEPLRKVYLTPVG</sequence>
<accession>A0ABY8QQM5</accession>
<keyword evidence="4" id="KW-1185">Reference proteome</keyword>
<dbReference type="Pfam" id="PF05899">
    <property type="entry name" value="Cupin_3"/>
    <property type="match status" value="1"/>
</dbReference>
<name>A0ABY8QQM5_9MICO</name>
<feature type="region of interest" description="Disordered" evidence="1">
    <location>
        <begin position="1"/>
        <end position="26"/>
    </location>
</feature>
<proteinExistence type="predicted"/>
<dbReference type="Proteomes" id="UP001209083">
    <property type="component" value="Chromosome"/>
</dbReference>
<feature type="region of interest" description="Disordered" evidence="1">
    <location>
        <begin position="43"/>
        <end position="65"/>
    </location>
</feature>
<dbReference type="Gene3D" id="2.60.120.10">
    <property type="entry name" value="Jelly Rolls"/>
    <property type="match status" value="1"/>
</dbReference>
<dbReference type="InterPro" id="IPR011051">
    <property type="entry name" value="RmlC_Cupin_sf"/>
</dbReference>
<feature type="domain" description="(S)-ureidoglycine aminohydrolase cupin" evidence="2">
    <location>
        <begin position="155"/>
        <end position="191"/>
    </location>
</feature>
<gene>
    <name evidence="3" type="ORF">LWF01_14490</name>
</gene>
<dbReference type="InterPro" id="IPR008579">
    <property type="entry name" value="UGlyAH_Cupin_dom"/>
</dbReference>
<evidence type="ECO:0000313" key="4">
    <source>
        <dbReference type="Proteomes" id="UP001209083"/>
    </source>
</evidence>
<dbReference type="EMBL" id="CP090958">
    <property type="protein sequence ID" value="WGW11287.1"/>
    <property type="molecule type" value="Genomic_DNA"/>
</dbReference>
<reference evidence="3 4" key="1">
    <citation type="submission" date="2023-05" db="EMBL/GenBank/DDBJ databases">
        <title>Lithophilousrod everest ZFBP1038 complete genpme.</title>
        <authorList>
            <person name="Tian M."/>
        </authorList>
    </citation>
    <scope>NUCLEOTIDE SEQUENCE [LARGE SCALE GENOMIC DNA]</scope>
    <source>
        <strain evidence="3 4">ZFBP1038</strain>
    </source>
</reference>
<dbReference type="InterPro" id="IPR014710">
    <property type="entry name" value="RmlC-like_jellyroll"/>
</dbReference>
<protein>
    <submittedName>
        <fullName evidence="3">Cupin domain-containing protein</fullName>
    </submittedName>
</protein>
<dbReference type="SUPFAM" id="SSF51182">
    <property type="entry name" value="RmlC-like cupins"/>
    <property type="match status" value="1"/>
</dbReference>